<keyword evidence="5" id="KW-0998">Cell outer membrane</keyword>
<name>A0A0F5JEH9_9BACT</name>
<dbReference type="Proteomes" id="UP000033047">
    <property type="component" value="Unassembled WGS sequence"/>
</dbReference>
<feature type="domain" description="SusD-like N-terminal" evidence="7">
    <location>
        <begin position="106"/>
        <end position="187"/>
    </location>
</feature>
<evidence type="ECO:0000256" key="4">
    <source>
        <dbReference type="ARBA" id="ARBA00023136"/>
    </source>
</evidence>
<keyword evidence="4" id="KW-0472">Membrane</keyword>
<dbReference type="AlphaFoldDB" id="A0A0F5JEH9"/>
<feature type="domain" description="RagB/SusD" evidence="6">
    <location>
        <begin position="398"/>
        <end position="613"/>
    </location>
</feature>
<dbReference type="PATRIC" id="fig|927665.4.peg.2150"/>
<dbReference type="EMBL" id="AQHV01000011">
    <property type="protein sequence ID" value="KKB56123.1"/>
    <property type="molecule type" value="Genomic_DNA"/>
</dbReference>
<dbReference type="GO" id="GO:0009279">
    <property type="term" value="C:cell outer membrane"/>
    <property type="evidence" value="ECO:0007669"/>
    <property type="project" value="UniProtKB-SubCell"/>
</dbReference>
<dbReference type="STRING" id="927665.HMPREF1535_02096"/>
<evidence type="ECO:0000313" key="9">
    <source>
        <dbReference type="Proteomes" id="UP000033047"/>
    </source>
</evidence>
<dbReference type="InterPro" id="IPR033985">
    <property type="entry name" value="SusD-like_N"/>
</dbReference>
<comment type="subcellular location">
    <subcellularLocation>
        <location evidence="1">Cell outer membrane</location>
    </subcellularLocation>
</comment>
<proteinExistence type="inferred from homology"/>
<comment type="caution">
    <text evidence="8">The sequence shown here is derived from an EMBL/GenBank/DDBJ whole genome shotgun (WGS) entry which is preliminary data.</text>
</comment>
<evidence type="ECO:0000256" key="5">
    <source>
        <dbReference type="ARBA" id="ARBA00023237"/>
    </source>
</evidence>
<evidence type="ECO:0000256" key="3">
    <source>
        <dbReference type="ARBA" id="ARBA00022729"/>
    </source>
</evidence>
<reference evidence="8 9" key="1">
    <citation type="submission" date="2013-04" db="EMBL/GenBank/DDBJ databases">
        <title>The Genome Sequence of Parabacteroides goldsteinii DSM 19448.</title>
        <authorList>
            <consortium name="The Broad Institute Genomics Platform"/>
            <person name="Earl A."/>
            <person name="Ward D."/>
            <person name="Feldgarden M."/>
            <person name="Gevers D."/>
            <person name="Martens E."/>
            <person name="Sakamoto M."/>
            <person name="Benno Y."/>
            <person name="Song Y."/>
            <person name="Liu C."/>
            <person name="Lee J."/>
            <person name="Bolanos M."/>
            <person name="Vaisanen M.L."/>
            <person name="Finegold S.M."/>
            <person name="Walker B."/>
            <person name="Young S."/>
            <person name="Zeng Q."/>
            <person name="Gargeya S."/>
            <person name="Fitzgerald M."/>
            <person name="Haas B."/>
            <person name="Abouelleil A."/>
            <person name="Allen A.W."/>
            <person name="Alvarado L."/>
            <person name="Arachchi H.M."/>
            <person name="Berlin A.M."/>
            <person name="Chapman S.B."/>
            <person name="Gainer-Dewar J."/>
            <person name="Goldberg J."/>
            <person name="Griggs A."/>
            <person name="Gujja S."/>
            <person name="Hansen M."/>
            <person name="Howarth C."/>
            <person name="Imamovic A."/>
            <person name="Ireland A."/>
            <person name="Larimer J."/>
            <person name="McCowan C."/>
            <person name="Murphy C."/>
            <person name="Pearson M."/>
            <person name="Poon T.W."/>
            <person name="Priest M."/>
            <person name="Roberts A."/>
            <person name="Saif S."/>
            <person name="Shea T."/>
            <person name="Sisk P."/>
            <person name="Sykes S."/>
            <person name="Wortman J."/>
            <person name="Nusbaum C."/>
            <person name="Birren B."/>
        </authorList>
    </citation>
    <scope>NUCLEOTIDE SEQUENCE [LARGE SCALE GENOMIC DNA]</scope>
    <source>
        <strain evidence="8 9">DSM 19448</strain>
    </source>
</reference>
<dbReference type="InterPro" id="IPR011990">
    <property type="entry name" value="TPR-like_helical_dom_sf"/>
</dbReference>
<protein>
    <recommendedName>
        <fullName evidence="10">RagB/SusD domain-containing protein</fullName>
    </recommendedName>
</protein>
<organism evidence="8 9">
    <name type="scientific">Parabacteroides goldsteinii DSM 19448 = WAL 12034</name>
    <dbReference type="NCBI Taxonomy" id="927665"/>
    <lineage>
        <taxon>Bacteria</taxon>
        <taxon>Pseudomonadati</taxon>
        <taxon>Bacteroidota</taxon>
        <taxon>Bacteroidia</taxon>
        <taxon>Bacteroidales</taxon>
        <taxon>Tannerellaceae</taxon>
        <taxon>Parabacteroides</taxon>
    </lineage>
</organism>
<evidence type="ECO:0000256" key="2">
    <source>
        <dbReference type="ARBA" id="ARBA00006275"/>
    </source>
</evidence>
<dbReference type="HOGENOM" id="CLU_015553_1_4_10"/>
<dbReference type="Pfam" id="PF14322">
    <property type="entry name" value="SusD-like_3"/>
    <property type="match status" value="1"/>
</dbReference>
<evidence type="ECO:0008006" key="10">
    <source>
        <dbReference type="Google" id="ProtNLM"/>
    </source>
</evidence>
<evidence type="ECO:0000256" key="1">
    <source>
        <dbReference type="ARBA" id="ARBA00004442"/>
    </source>
</evidence>
<keyword evidence="3" id="KW-0732">Signal</keyword>
<evidence type="ECO:0000259" key="7">
    <source>
        <dbReference type="Pfam" id="PF14322"/>
    </source>
</evidence>
<dbReference type="Gene3D" id="1.25.40.390">
    <property type="match status" value="1"/>
</dbReference>
<dbReference type="Pfam" id="PF07980">
    <property type="entry name" value="SusD_RagB"/>
    <property type="match status" value="1"/>
</dbReference>
<dbReference type="SUPFAM" id="SSF48452">
    <property type="entry name" value="TPR-like"/>
    <property type="match status" value="1"/>
</dbReference>
<gene>
    <name evidence="8" type="ORF">HMPREF1535_02096</name>
</gene>
<comment type="similarity">
    <text evidence="2">Belongs to the SusD family.</text>
</comment>
<accession>A0A0F5JEH9</accession>
<dbReference type="PROSITE" id="PS51257">
    <property type="entry name" value="PROKAR_LIPOPROTEIN"/>
    <property type="match status" value="1"/>
</dbReference>
<sequence length="635" mass="73052">MKINRYKTRLLVCAMISFLGCNDGWLETKPLSIYTPENSYIDAAGFESALGACMRNIVSEFYGDGAPIVTEMIQSDICVDGTTNKTGPQQDMDQALLPSAKLTGIDYTQVGWFWTYTYNVVKYCNTVISRIDDIEWQKPEDRNHVLGSAFFHRAYRYYRAVHQFGDVPFLEEELTEPKTDFYSSDRWSILERLYSDMEFAYKWVRTGAERGKVNKDACGVLLMKICMSLGKFDRAIEIGNEITANHPLMTERFTSNKNKARTNLMHDLHSIEAKLDMSNTEGIFYTSSYPDIDGSVRIYTMRCGVPSWNTGGQGTVTPDGKTGTAWNVSTIADDVREDPDLDINRVYGRGTGKARPTNYFQYEIWGEKEKNDLRGVYNRDSWRRTEDLKYNNPDLKKSGNSWYRKNLQKNANISVNDSIMCWFQWPHYKLFVPEKETVTQWYGGETPWYIYRSAEVYLMLGECYYWKDQKAQAADMLNIVRARAGADPLTAADINIGEILDERARELYYEELRHVELVRIAYTYAKFGKTCEVFNRTYSLENLSGPGGIGANIKESGVNFWWDWVMAKNNFYRERVTTSWYTYQISVHHILWPIPEEAIVSNVNGMINQNIGYPGAEKNVALLTVDPVSPQTEGY</sequence>
<dbReference type="InterPro" id="IPR012944">
    <property type="entry name" value="SusD_RagB_dom"/>
</dbReference>
<dbReference type="RefSeq" id="WP_046146046.1">
    <property type="nucleotide sequence ID" value="NZ_KQ033912.1"/>
</dbReference>
<evidence type="ECO:0000259" key="6">
    <source>
        <dbReference type="Pfam" id="PF07980"/>
    </source>
</evidence>
<evidence type="ECO:0000313" key="8">
    <source>
        <dbReference type="EMBL" id="KKB56123.1"/>
    </source>
</evidence>